<dbReference type="Pfam" id="PF00501">
    <property type="entry name" value="AMP-binding"/>
    <property type="match status" value="1"/>
</dbReference>
<protein>
    <submittedName>
        <fullName evidence="2">AMP-binding protein</fullName>
    </submittedName>
</protein>
<dbReference type="PANTHER" id="PTHR43845:SF1">
    <property type="entry name" value="BLR5969 PROTEIN"/>
    <property type="match status" value="1"/>
</dbReference>
<dbReference type="Gene3D" id="3.30.300.30">
    <property type="match status" value="1"/>
</dbReference>
<dbReference type="EMBL" id="JAFCLK010000013">
    <property type="protein sequence ID" value="MBR1137172.1"/>
    <property type="molecule type" value="Genomic_DNA"/>
</dbReference>
<dbReference type="RefSeq" id="WP_172240065.1">
    <property type="nucleotide sequence ID" value="NZ_JABFDP010000024.1"/>
</dbReference>
<organism evidence="2 3">
    <name type="scientific">Bradyrhizobium denitrificans</name>
    <dbReference type="NCBI Taxonomy" id="2734912"/>
    <lineage>
        <taxon>Bacteria</taxon>
        <taxon>Pseudomonadati</taxon>
        <taxon>Pseudomonadota</taxon>
        <taxon>Alphaproteobacteria</taxon>
        <taxon>Hyphomicrobiales</taxon>
        <taxon>Nitrobacteraceae</taxon>
        <taxon>Bradyrhizobium</taxon>
    </lineage>
</organism>
<comment type="caution">
    <text evidence="2">The sequence shown here is derived from an EMBL/GenBank/DDBJ whole genome shotgun (WGS) entry which is preliminary data.</text>
</comment>
<reference evidence="3" key="1">
    <citation type="journal article" date="2021" name="ISME J.">
        <title>Evolutionary origin and ecological implication of a unique nif island in free-living Bradyrhizobium lineages.</title>
        <authorList>
            <person name="Tao J."/>
        </authorList>
    </citation>
    <scope>NUCLEOTIDE SEQUENCE [LARGE SCALE GENOMIC DNA]</scope>
    <source>
        <strain evidence="3">SZCCT0094</strain>
    </source>
</reference>
<dbReference type="Proteomes" id="UP001314635">
    <property type="component" value="Unassembled WGS sequence"/>
</dbReference>
<proteinExistence type="predicted"/>
<dbReference type="InterPro" id="IPR042099">
    <property type="entry name" value="ANL_N_sf"/>
</dbReference>
<evidence type="ECO:0000313" key="2">
    <source>
        <dbReference type="EMBL" id="MBR1137172.1"/>
    </source>
</evidence>
<accession>A0ABS5G778</accession>
<keyword evidence="3" id="KW-1185">Reference proteome</keyword>
<dbReference type="InterPro" id="IPR045851">
    <property type="entry name" value="AMP-bd_C_sf"/>
</dbReference>
<dbReference type="InterPro" id="IPR000873">
    <property type="entry name" value="AMP-dep_synth/lig_dom"/>
</dbReference>
<dbReference type="PANTHER" id="PTHR43845">
    <property type="entry name" value="BLR5969 PROTEIN"/>
    <property type="match status" value="1"/>
</dbReference>
<gene>
    <name evidence="2" type="ORF">JQ619_15470</name>
</gene>
<sequence length="407" mass="43181">MNTHYDALETRDPAEREQDLFGRLPDVLHAAIKAPAYAALLQGIDPRDITSRTALAQLPVLRKSQLPALHKAAPPFGGFVAQAPGAFSRLFTSPGPIFEPEAAHTDPWRGARALFAAGFRSSDVVLNTFSYHLTPGGFIFDASARALGCAVIPAGPGNTEAQFELIEAYRPIGYSGTPDFLKILLDGAASAGRDVSSIKRALVSGAAFPPSLQAEIKARGIDAYQAFGTADLGIIAYETSAREGMVVNEDLIFEIVRPGTGDPVAEGDVGEIVVSSLDPAHPWIRLALGDLTAALPGVSRCGRTNMRIKGWMGRADQTTKIKGMFVRPEQIAEIGKRHPELGRLRLVVTRAGETDAMTLKAECAAPSDGLQDALATSLRSVTKLGGQVELVAPGTLPNDGKVIADER</sequence>
<dbReference type="SUPFAM" id="SSF56801">
    <property type="entry name" value="Acetyl-CoA synthetase-like"/>
    <property type="match status" value="1"/>
</dbReference>
<evidence type="ECO:0000259" key="1">
    <source>
        <dbReference type="Pfam" id="PF00501"/>
    </source>
</evidence>
<feature type="domain" description="AMP-dependent synthetase/ligase" evidence="1">
    <location>
        <begin position="120"/>
        <end position="276"/>
    </location>
</feature>
<evidence type="ECO:0000313" key="3">
    <source>
        <dbReference type="Proteomes" id="UP001314635"/>
    </source>
</evidence>
<dbReference type="Gene3D" id="3.40.50.12780">
    <property type="entry name" value="N-terminal domain of ligase-like"/>
    <property type="match status" value="1"/>
</dbReference>
<name>A0ABS5G778_9BRAD</name>